<accession>A6I3G8</accession>
<evidence type="ECO:0000313" key="1">
    <source>
        <dbReference type="EMBL" id="EDL77059.1"/>
    </source>
</evidence>
<protein>
    <submittedName>
        <fullName evidence="1">RCG25483</fullName>
    </submittedName>
</protein>
<dbReference type="Proteomes" id="UP000234681">
    <property type="component" value="Chromosome 8"/>
</dbReference>
<organism evidence="1 2">
    <name type="scientific">Rattus norvegicus</name>
    <name type="common">Rat</name>
    <dbReference type="NCBI Taxonomy" id="10116"/>
    <lineage>
        <taxon>Eukaryota</taxon>
        <taxon>Metazoa</taxon>
        <taxon>Chordata</taxon>
        <taxon>Craniata</taxon>
        <taxon>Vertebrata</taxon>
        <taxon>Euteleostomi</taxon>
        <taxon>Mammalia</taxon>
        <taxon>Eutheria</taxon>
        <taxon>Euarchontoglires</taxon>
        <taxon>Glires</taxon>
        <taxon>Rodentia</taxon>
        <taxon>Myomorpha</taxon>
        <taxon>Muroidea</taxon>
        <taxon>Muridae</taxon>
        <taxon>Murinae</taxon>
        <taxon>Rattus</taxon>
    </lineage>
</organism>
<reference evidence="1 2" key="1">
    <citation type="submission" date="2005-09" db="EMBL/GenBank/DDBJ databases">
        <authorList>
            <person name="Mural R.J."/>
            <person name="Li P.W."/>
            <person name="Adams M.D."/>
            <person name="Amanatides P.G."/>
            <person name="Baden-Tillson H."/>
            <person name="Barnstead M."/>
            <person name="Chin S.H."/>
            <person name="Dew I."/>
            <person name="Evans C.A."/>
            <person name="Ferriera S."/>
            <person name="Flanigan M."/>
            <person name="Fosler C."/>
            <person name="Glodek A."/>
            <person name="Gu Z."/>
            <person name="Holt R.A."/>
            <person name="Jennings D."/>
            <person name="Kraft C.L."/>
            <person name="Lu F."/>
            <person name="Nguyen T."/>
            <person name="Nusskern D.R."/>
            <person name="Pfannkoch C.M."/>
            <person name="Sitter C."/>
            <person name="Sutton G.G."/>
            <person name="Venter J.C."/>
            <person name="Wang Z."/>
            <person name="Woodage T."/>
            <person name="Zheng X.H."/>
            <person name="Zhong F."/>
        </authorList>
    </citation>
    <scope>NUCLEOTIDE SEQUENCE [LARGE SCALE GENOMIC DNA]</scope>
    <source>
        <strain>BN</strain>
        <strain evidence="2">Sprague-Dawley</strain>
    </source>
</reference>
<proteinExistence type="predicted"/>
<name>A6I3G8_RAT</name>
<evidence type="ECO:0000313" key="2">
    <source>
        <dbReference type="Proteomes" id="UP000234681"/>
    </source>
</evidence>
<dbReference type="AlphaFoldDB" id="A6I3G8"/>
<sequence length="56" mass="5775">MGTIAQGRAHQQMPVLPVPTGETQATLLRPATGYTDFNGVTGLGGPQMHKTLAQAG</sequence>
<gene>
    <name evidence="1" type="ORF">rCG_25483</name>
</gene>
<dbReference type="EMBL" id="CH473954">
    <property type="protein sequence ID" value="EDL77059.1"/>
    <property type="molecule type" value="Genomic_DNA"/>
</dbReference>